<dbReference type="Pfam" id="PF04646">
    <property type="entry name" value="DUF604"/>
    <property type="match status" value="1"/>
</dbReference>
<evidence type="ECO:0000313" key="2">
    <source>
        <dbReference type="Proteomes" id="UP000636709"/>
    </source>
</evidence>
<dbReference type="OrthoDB" id="421979at2759"/>
<dbReference type="EMBL" id="JACEFO010002268">
    <property type="protein sequence ID" value="KAF8669885.1"/>
    <property type="molecule type" value="Genomic_DNA"/>
</dbReference>
<protein>
    <submittedName>
        <fullName evidence="1">Uncharacterized protein</fullName>
    </submittedName>
</protein>
<reference evidence="1" key="1">
    <citation type="submission" date="2020-07" db="EMBL/GenBank/DDBJ databases">
        <title>Genome sequence and genetic diversity analysis of an under-domesticated orphan crop, white fonio (Digitaria exilis).</title>
        <authorList>
            <person name="Bennetzen J.L."/>
            <person name="Chen S."/>
            <person name="Ma X."/>
            <person name="Wang X."/>
            <person name="Yssel A.E.J."/>
            <person name="Chaluvadi S.R."/>
            <person name="Johnson M."/>
            <person name="Gangashetty P."/>
            <person name="Hamidou F."/>
            <person name="Sanogo M.D."/>
            <person name="Zwaenepoel A."/>
            <person name="Wallace J."/>
            <person name="Van De Peer Y."/>
            <person name="Van Deynze A."/>
        </authorList>
    </citation>
    <scope>NUCLEOTIDE SEQUENCE</scope>
    <source>
        <tissue evidence="1">Leaves</tissue>
    </source>
</reference>
<name>A0A835AW98_9POAL</name>
<dbReference type="PANTHER" id="PTHR10811">
    <property type="entry name" value="FRINGE-RELATED"/>
    <property type="match status" value="1"/>
</dbReference>
<comment type="caution">
    <text evidence="1">The sequence shown here is derived from an EMBL/GenBank/DDBJ whole genome shotgun (WGS) entry which is preliminary data.</text>
</comment>
<organism evidence="1 2">
    <name type="scientific">Digitaria exilis</name>
    <dbReference type="NCBI Taxonomy" id="1010633"/>
    <lineage>
        <taxon>Eukaryota</taxon>
        <taxon>Viridiplantae</taxon>
        <taxon>Streptophyta</taxon>
        <taxon>Embryophyta</taxon>
        <taxon>Tracheophyta</taxon>
        <taxon>Spermatophyta</taxon>
        <taxon>Magnoliopsida</taxon>
        <taxon>Liliopsida</taxon>
        <taxon>Poales</taxon>
        <taxon>Poaceae</taxon>
        <taxon>PACMAD clade</taxon>
        <taxon>Panicoideae</taxon>
        <taxon>Panicodae</taxon>
        <taxon>Paniceae</taxon>
        <taxon>Anthephorinae</taxon>
        <taxon>Digitaria</taxon>
    </lineage>
</organism>
<dbReference type="InterPro" id="IPR006740">
    <property type="entry name" value="DUF604"/>
</dbReference>
<accession>A0A835AW98</accession>
<gene>
    <name evidence="1" type="ORF">HU200_051064</name>
</gene>
<sequence length="247" mass="26981">MADTGDAGGKGELLGAGEKGEVAAGPGVGAGVGLIDLHGDISGLLRAHPLSPLVSLHHLDQVYPLYPGMDRTRAIQHFFRAANADPARILQQTVCYDSKRSLTVSIAWGYSVQVLKGNVLLPDLLAVQKTFVPWKRGRNATDVYMFNTKHVPRDECKRGALFILKSISSGECKTETTYSRQPLRKCPPDLIPLGNLNMIKVKAEKLRLIPGKALRRHCCDIVPSSSDTTMDVNIRKCKDDELIAMHS</sequence>
<keyword evidence="2" id="KW-1185">Reference proteome</keyword>
<proteinExistence type="predicted"/>
<dbReference type="AlphaFoldDB" id="A0A835AW98"/>
<evidence type="ECO:0000313" key="1">
    <source>
        <dbReference type="EMBL" id="KAF8669885.1"/>
    </source>
</evidence>
<dbReference type="Proteomes" id="UP000636709">
    <property type="component" value="Unassembled WGS sequence"/>
</dbReference>